<feature type="non-terminal residue" evidence="2">
    <location>
        <position position="226"/>
    </location>
</feature>
<evidence type="ECO:0000313" key="2">
    <source>
        <dbReference type="EMBL" id="SVC99112.1"/>
    </source>
</evidence>
<dbReference type="Pfam" id="PF03372">
    <property type="entry name" value="Exo_endo_phos"/>
    <property type="match status" value="1"/>
</dbReference>
<dbReference type="InterPro" id="IPR036691">
    <property type="entry name" value="Endo/exonu/phosph_ase_sf"/>
</dbReference>
<evidence type="ECO:0000259" key="1">
    <source>
        <dbReference type="Pfam" id="PF03372"/>
    </source>
</evidence>
<proteinExistence type="predicted"/>
<organism evidence="2">
    <name type="scientific">marine metagenome</name>
    <dbReference type="NCBI Taxonomy" id="408172"/>
    <lineage>
        <taxon>unclassified sequences</taxon>
        <taxon>metagenomes</taxon>
        <taxon>ecological metagenomes</taxon>
    </lineage>
</organism>
<dbReference type="GO" id="GO:0016020">
    <property type="term" value="C:membrane"/>
    <property type="evidence" value="ECO:0007669"/>
    <property type="project" value="GOC"/>
</dbReference>
<gene>
    <name evidence="2" type="ORF">METZ01_LOCUS351966</name>
</gene>
<sequence length="226" mass="25440">MTGNIKLPLIFLFAILLLASCDPLVTEFPTEQAATEYIAKTLSTPPNKDTLTVVTWNIRFGIGRAKWFGDSCGELVLFDTDEIQDGLELLAAKITAMDADILLLQEVDTDSKRSAYIDQVQWLLDNTAMNYGVYASMWEVQFVPSDGLGRVNTGNAILSRWPLSEAERIQLSLRGDQDDLTRAFYVRRNVLRAKVNYPGSLFWAVDIHASAFSNDDTKQKQYVEFK</sequence>
<dbReference type="EMBL" id="UINC01122968">
    <property type="protein sequence ID" value="SVC99112.1"/>
    <property type="molecule type" value="Genomic_DNA"/>
</dbReference>
<feature type="domain" description="Endonuclease/exonuclease/phosphatase" evidence="1">
    <location>
        <begin position="54"/>
        <end position="196"/>
    </location>
</feature>
<dbReference type="GO" id="GO:0003824">
    <property type="term" value="F:catalytic activity"/>
    <property type="evidence" value="ECO:0007669"/>
    <property type="project" value="InterPro"/>
</dbReference>
<protein>
    <recommendedName>
        <fullName evidence="1">Endonuclease/exonuclease/phosphatase domain-containing protein</fullName>
    </recommendedName>
</protein>
<dbReference type="InterPro" id="IPR051916">
    <property type="entry name" value="GPI-anchor_lipid_remodeler"/>
</dbReference>
<dbReference type="PROSITE" id="PS51257">
    <property type="entry name" value="PROKAR_LIPOPROTEIN"/>
    <property type="match status" value="1"/>
</dbReference>
<dbReference type="AlphaFoldDB" id="A0A382RPB8"/>
<reference evidence="2" key="1">
    <citation type="submission" date="2018-05" db="EMBL/GenBank/DDBJ databases">
        <authorList>
            <person name="Lanie J.A."/>
            <person name="Ng W.-L."/>
            <person name="Kazmierczak K.M."/>
            <person name="Andrzejewski T.M."/>
            <person name="Davidsen T.M."/>
            <person name="Wayne K.J."/>
            <person name="Tettelin H."/>
            <person name="Glass J.I."/>
            <person name="Rusch D."/>
            <person name="Podicherti R."/>
            <person name="Tsui H.-C.T."/>
            <person name="Winkler M.E."/>
        </authorList>
    </citation>
    <scope>NUCLEOTIDE SEQUENCE</scope>
</reference>
<dbReference type="InterPro" id="IPR005135">
    <property type="entry name" value="Endo/exonuclease/phosphatase"/>
</dbReference>
<name>A0A382RPB8_9ZZZZ</name>
<dbReference type="PANTHER" id="PTHR14859:SF1">
    <property type="entry name" value="PGAP2-INTERACTING PROTEIN"/>
    <property type="match status" value="1"/>
</dbReference>
<accession>A0A382RPB8</accession>
<dbReference type="GO" id="GO:0006506">
    <property type="term" value="P:GPI anchor biosynthetic process"/>
    <property type="evidence" value="ECO:0007669"/>
    <property type="project" value="TreeGrafter"/>
</dbReference>
<dbReference type="SUPFAM" id="SSF56219">
    <property type="entry name" value="DNase I-like"/>
    <property type="match status" value="1"/>
</dbReference>
<dbReference type="PANTHER" id="PTHR14859">
    <property type="entry name" value="CALCOFLUOR WHITE HYPERSENSITIVE PROTEIN PRECURSOR"/>
    <property type="match status" value="1"/>
</dbReference>
<dbReference type="Gene3D" id="3.60.10.10">
    <property type="entry name" value="Endonuclease/exonuclease/phosphatase"/>
    <property type="match status" value="1"/>
</dbReference>